<comment type="caution">
    <text evidence="2">The sequence shown here is derived from an EMBL/GenBank/DDBJ whole genome shotgun (WGS) entry which is preliminary data.</text>
</comment>
<dbReference type="Gene3D" id="1.10.260.40">
    <property type="entry name" value="lambda repressor-like DNA-binding domains"/>
    <property type="match status" value="1"/>
</dbReference>
<dbReference type="Proteomes" id="UP001400965">
    <property type="component" value="Unassembled WGS sequence"/>
</dbReference>
<gene>
    <name evidence="2" type="ORF">GCM10008917_18610</name>
</gene>
<dbReference type="Pfam" id="PF01381">
    <property type="entry name" value="HTH_3"/>
    <property type="match status" value="1"/>
</dbReference>
<reference evidence="3" key="1">
    <citation type="journal article" date="2019" name="Int. J. Syst. Evol. Microbiol.">
        <title>The Global Catalogue of Microorganisms (GCM) 10K type strain sequencing project: providing services to taxonomists for standard genome sequencing and annotation.</title>
        <authorList>
            <consortium name="The Broad Institute Genomics Platform"/>
            <consortium name="The Broad Institute Genome Sequencing Center for Infectious Disease"/>
            <person name="Wu L."/>
            <person name="Ma J."/>
        </authorList>
    </citation>
    <scope>NUCLEOTIDE SEQUENCE [LARGE SCALE GENOMIC DNA]</scope>
    <source>
        <strain evidence="3">JCM 6486</strain>
    </source>
</reference>
<dbReference type="InterPro" id="IPR010982">
    <property type="entry name" value="Lambda_DNA-bd_dom_sf"/>
</dbReference>
<dbReference type="SUPFAM" id="SSF47413">
    <property type="entry name" value="lambda repressor-like DNA-binding domains"/>
    <property type="match status" value="1"/>
</dbReference>
<evidence type="ECO:0000313" key="2">
    <source>
        <dbReference type="EMBL" id="GAA0864578.1"/>
    </source>
</evidence>
<dbReference type="InterPro" id="IPR001387">
    <property type="entry name" value="Cro/C1-type_HTH"/>
</dbReference>
<accession>A0ABP3XHD3</accession>
<evidence type="ECO:0000259" key="1">
    <source>
        <dbReference type="PROSITE" id="PS50943"/>
    </source>
</evidence>
<sequence>MNYKPNTKLIKLHMLKKGYSITKLANKSNLGKSTVSRLINQTGTPRIETIYKIAKALDIEVKDITI</sequence>
<proteinExistence type="predicted"/>
<feature type="domain" description="HTH cro/C1-type" evidence="1">
    <location>
        <begin position="10"/>
        <end position="64"/>
    </location>
</feature>
<evidence type="ECO:0000313" key="3">
    <source>
        <dbReference type="Proteomes" id="UP001400965"/>
    </source>
</evidence>
<dbReference type="EMBL" id="BAAACP010000010">
    <property type="protein sequence ID" value="GAA0864578.1"/>
    <property type="molecule type" value="Genomic_DNA"/>
</dbReference>
<organism evidence="2 3">
    <name type="scientific">Paraclostridium tenue</name>
    <dbReference type="NCBI Taxonomy" id="1737"/>
    <lineage>
        <taxon>Bacteria</taxon>
        <taxon>Bacillati</taxon>
        <taxon>Bacillota</taxon>
        <taxon>Clostridia</taxon>
        <taxon>Peptostreptococcales</taxon>
        <taxon>Peptostreptococcaceae</taxon>
        <taxon>Paraclostridium</taxon>
    </lineage>
</organism>
<dbReference type="SMART" id="SM00530">
    <property type="entry name" value="HTH_XRE"/>
    <property type="match status" value="1"/>
</dbReference>
<name>A0ABP3XHD3_9FIRM</name>
<keyword evidence="3" id="KW-1185">Reference proteome</keyword>
<protein>
    <recommendedName>
        <fullName evidence="1">HTH cro/C1-type domain-containing protein</fullName>
    </recommendedName>
</protein>
<dbReference type="RefSeq" id="WP_346045242.1">
    <property type="nucleotide sequence ID" value="NZ_BAAACP010000010.1"/>
</dbReference>
<dbReference type="PROSITE" id="PS50943">
    <property type="entry name" value="HTH_CROC1"/>
    <property type="match status" value="1"/>
</dbReference>
<dbReference type="CDD" id="cd00093">
    <property type="entry name" value="HTH_XRE"/>
    <property type="match status" value="1"/>
</dbReference>